<keyword evidence="4" id="KW-1003">Cell membrane</keyword>
<organism evidence="12 13">
    <name type="scientific">Bradyrhizobium oligotrophicum S58</name>
    <dbReference type="NCBI Taxonomy" id="1245469"/>
    <lineage>
        <taxon>Bacteria</taxon>
        <taxon>Pseudomonadati</taxon>
        <taxon>Pseudomonadota</taxon>
        <taxon>Alphaproteobacteria</taxon>
        <taxon>Hyphomicrobiales</taxon>
        <taxon>Nitrobacteraceae</taxon>
        <taxon>Bradyrhizobium</taxon>
    </lineage>
</organism>
<evidence type="ECO:0000256" key="4">
    <source>
        <dbReference type="ARBA" id="ARBA00022475"/>
    </source>
</evidence>
<reference evidence="12 13" key="1">
    <citation type="journal article" date="2013" name="Appl. Environ. Microbiol.">
        <title>Genome analysis suggests that the soil oligotrophic bacterium Agromonas oligotrophica (Bradyrhizobium oligotrophicum) is a nitrogen-fixing symbiont of Aeschynomene indica.</title>
        <authorList>
            <person name="Okubo T."/>
            <person name="Fukushima S."/>
            <person name="Itakura M."/>
            <person name="Oshima K."/>
            <person name="Longtonglang A."/>
            <person name="Teaumroong N."/>
            <person name="Mitsui H."/>
            <person name="Hattori M."/>
            <person name="Hattori R."/>
            <person name="Hattori T."/>
            <person name="Minamisawa K."/>
        </authorList>
    </citation>
    <scope>NUCLEOTIDE SEQUENCE [LARGE SCALE GENOMIC DNA]</scope>
    <source>
        <strain evidence="12 13">S58</strain>
    </source>
</reference>
<evidence type="ECO:0000313" key="13">
    <source>
        <dbReference type="Proteomes" id="UP000011841"/>
    </source>
</evidence>
<evidence type="ECO:0000256" key="1">
    <source>
        <dbReference type="ARBA" id="ARBA00004533"/>
    </source>
</evidence>
<dbReference type="EMBL" id="AP012603">
    <property type="protein sequence ID" value="BAM87607.1"/>
    <property type="molecule type" value="Genomic_DNA"/>
</dbReference>
<dbReference type="Proteomes" id="UP000011841">
    <property type="component" value="Chromosome"/>
</dbReference>
<keyword evidence="13" id="KW-1185">Reference proteome</keyword>
<keyword evidence="3" id="KW-0813">Transport</keyword>
<dbReference type="RefSeq" id="WP_015664736.1">
    <property type="nucleotide sequence ID" value="NC_020453.1"/>
</dbReference>
<dbReference type="AlphaFoldDB" id="M4Z3Z3"/>
<evidence type="ECO:0000256" key="8">
    <source>
        <dbReference type="ARBA" id="ARBA00022989"/>
    </source>
</evidence>
<evidence type="ECO:0000256" key="9">
    <source>
        <dbReference type="ARBA" id="ARBA00023136"/>
    </source>
</evidence>
<dbReference type="InterPro" id="IPR005628">
    <property type="entry name" value="GspK"/>
</dbReference>
<evidence type="ECO:0000256" key="2">
    <source>
        <dbReference type="ARBA" id="ARBA00007246"/>
    </source>
</evidence>
<dbReference type="STRING" id="1245469.S58_15990"/>
<proteinExistence type="inferred from homology"/>
<evidence type="ECO:0000256" key="7">
    <source>
        <dbReference type="ARBA" id="ARBA00022927"/>
    </source>
</evidence>
<dbReference type="SUPFAM" id="SSF158544">
    <property type="entry name" value="GspK insert domain-like"/>
    <property type="match status" value="1"/>
</dbReference>
<dbReference type="PANTHER" id="PTHR38831">
    <property type="entry name" value="TYPE II SECRETION SYSTEM PROTEIN K"/>
    <property type="match status" value="1"/>
</dbReference>
<keyword evidence="6 10" id="KW-0812">Transmembrane</keyword>
<dbReference type="HOGENOM" id="CLU_057294_3_0_5"/>
<feature type="transmembrane region" description="Helical" evidence="10">
    <location>
        <begin position="12"/>
        <end position="39"/>
    </location>
</feature>
<dbReference type="KEGG" id="aol:S58_15990"/>
<evidence type="ECO:0000256" key="3">
    <source>
        <dbReference type="ARBA" id="ARBA00022448"/>
    </source>
</evidence>
<sequence>MLGDLQRDDEEGGFVLVAVLWILVSLAGLAGALSVYLVSTAQGLSLEDRRLRSTALVSAGLELTAYKLSSSAKSLRAAAGSFSFRLDHAQVSVAFRSEAARIDLNHASKQMLANLFTVLGARSDDAGAYAARIVGWRTPPSETAPDVERDLYRTAGASYMPRTAPFANVEELRLVLNLPVALTDKAMPFVTVFSGRREIDALEAAPEVVAALPGMTPDLLKTFLEQRAGLRRETRSIASALGPARAGATLEVADAVRVWVTISFNGGRQAATEAVILLRDGDDPYQILSWRDDAVAPGTLTQSGKAQ</sequence>
<dbReference type="GO" id="GO:0005886">
    <property type="term" value="C:plasma membrane"/>
    <property type="evidence" value="ECO:0007669"/>
    <property type="project" value="UniProtKB-SubCell"/>
</dbReference>
<accession>M4Z3Z3</accession>
<dbReference type="Gene3D" id="1.10.40.60">
    <property type="entry name" value="EpsJ-like"/>
    <property type="match status" value="1"/>
</dbReference>
<evidence type="ECO:0000259" key="11">
    <source>
        <dbReference type="Pfam" id="PF21687"/>
    </source>
</evidence>
<protein>
    <submittedName>
        <fullName evidence="12">Putative general secretion pathway protein K</fullName>
    </submittedName>
</protein>
<keyword evidence="5" id="KW-0997">Cell inner membrane</keyword>
<dbReference type="InterPro" id="IPR038072">
    <property type="entry name" value="GspK_central_sf"/>
</dbReference>
<keyword evidence="7" id="KW-0653">Protein transport</keyword>
<evidence type="ECO:0000313" key="12">
    <source>
        <dbReference type="EMBL" id="BAM87607.1"/>
    </source>
</evidence>
<feature type="domain" description="T2SS protein K first SAM-like" evidence="11">
    <location>
        <begin position="105"/>
        <end position="193"/>
    </location>
</feature>
<comment type="subcellular location">
    <subcellularLocation>
        <location evidence="1">Cell inner membrane</location>
    </subcellularLocation>
</comment>
<evidence type="ECO:0000256" key="10">
    <source>
        <dbReference type="SAM" id="Phobius"/>
    </source>
</evidence>
<dbReference type="eggNOG" id="COG3156">
    <property type="taxonomic scope" value="Bacteria"/>
</dbReference>
<dbReference type="GO" id="GO:0009306">
    <property type="term" value="P:protein secretion"/>
    <property type="evidence" value="ECO:0007669"/>
    <property type="project" value="InterPro"/>
</dbReference>
<comment type="similarity">
    <text evidence="2">Belongs to the GSP K family.</text>
</comment>
<keyword evidence="9 10" id="KW-0472">Membrane</keyword>
<dbReference type="GeneID" id="301815537"/>
<dbReference type="PATRIC" id="fig|1245469.3.peg.1641"/>
<evidence type="ECO:0000256" key="6">
    <source>
        <dbReference type="ARBA" id="ARBA00022692"/>
    </source>
</evidence>
<gene>
    <name evidence="12" type="ORF">S58_15990</name>
</gene>
<dbReference type="Pfam" id="PF21687">
    <property type="entry name" value="T2SSK_1st"/>
    <property type="match status" value="1"/>
</dbReference>
<dbReference type="PANTHER" id="PTHR38831:SF2">
    <property type="entry name" value="TYPE II SECRETION SYSTEM PROTEIN K"/>
    <property type="match status" value="1"/>
</dbReference>
<dbReference type="InterPro" id="IPR049031">
    <property type="entry name" value="T2SSK_SAM-like_1st"/>
</dbReference>
<keyword evidence="8 10" id="KW-1133">Transmembrane helix</keyword>
<evidence type="ECO:0000256" key="5">
    <source>
        <dbReference type="ARBA" id="ARBA00022519"/>
    </source>
</evidence>
<name>M4Z3Z3_9BRAD</name>